<sequence length="448" mass="47661">MRPYRFAGLSASLLLALSIAIPSPAPHAAEFDELTEIAKLEALKKQIAEDRRATAEANNKVAKAEATDPAALDAAIAASKSQEATSEATSEIARLKAYKDVFGDTKGADIDGSITINADTNTVMLQSRQGGILAVREAASELCEALKNNRALMEATTAQGKQIVPISEARLAQIVAAKLRSLQFDALYQAILAVSAPDGLAGREETPPPEKPGKSLEELIRETVPYSLPGAIAGLQQIGGLASELDKVAGAFRTTKTFTLDTPTTARADLFESRLGACSGVIDSHSLTRLGDRERLSGALAEHFKKLQVMQAFVVTVAAERQRFNALSQRKQTDALNRQISLKEALAAKVSGVSGTDEALAQDLALAAMERVFAAQPLMTYSLAIQDIQIKKDRFLLGDKLTFQGTAEVVYQITDPRGVILDGDAISVTSKAYDTASTFSVNALSNAD</sequence>
<dbReference type="EMBL" id="RHQL01000028">
    <property type="protein sequence ID" value="RRV03821.1"/>
    <property type="molecule type" value="Genomic_DNA"/>
</dbReference>
<feature type="coiled-coil region" evidence="1">
    <location>
        <begin position="40"/>
        <end position="67"/>
    </location>
</feature>
<comment type="caution">
    <text evidence="3">The sequence shown here is derived from an EMBL/GenBank/DDBJ whole genome shotgun (WGS) entry which is preliminary data.</text>
</comment>
<evidence type="ECO:0008006" key="5">
    <source>
        <dbReference type="Google" id="ProtNLM"/>
    </source>
</evidence>
<evidence type="ECO:0000256" key="2">
    <source>
        <dbReference type="SAM" id="SignalP"/>
    </source>
</evidence>
<gene>
    <name evidence="3" type="ORF">EGJ28_23290</name>
</gene>
<evidence type="ECO:0000313" key="3">
    <source>
        <dbReference type="EMBL" id="RRV03821.1"/>
    </source>
</evidence>
<evidence type="ECO:0000313" key="4">
    <source>
        <dbReference type="Proteomes" id="UP000276506"/>
    </source>
</evidence>
<feature type="chain" id="PRO_5019302874" description="Curli production assembly/transport component CsgG" evidence="2">
    <location>
        <begin position="29"/>
        <end position="448"/>
    </location>
</feature>
<feature type="signal peptide" evidence="2">
    <location>
        <begin position="1"/>
        <end position="28"/>
    </location>
</feature>
<keyword evidence="1" id="KW-0175">Coiled coil</keyword>
<accession>A0A427DKH2</accession>
<dbReference type="AlphaFoldDB" id="A0A427DKH2"/>
<reference evidence="3 4" key="1">
    <citation type="submission" date="2018-10" db="EMBL/GenBank/DDBJ databases">
        <title>Transmission dynamics of multidrug resistant bacteria on intensive care unit surfaces.</title>
        <authorList>
            <person name="D'Souza A.W."/>
            <person name="Potter R.F."/>
            <person name="Wallace M."/>
            <person name="Shupe A."/>
            <person name="Patel S."/>
            <person name="Sun S."/>
            <person name="Gul D."/>
            <person name="Kwon J.H."/>
            <person name="Andleeb S."/>
            <person name="Burnham C.-A.D."/>
            <person name="Dantas G."/>
        </authorList>
    </citation>
    <scope>NUCLEOTIDE SEQUENCE [LARGE SCALE GENOMIC DNA]</scope>
    <source>
        <strain evidence="3 4">PX_177</strain>
    </source>
</reference>
<name>A0A427DKH2_9GAMM</name>
<dbReference type="Proteomes" id="UP000276506">
    <property type="component" value="Unassembled WGS sequence"/>
</dbReference>
<keyword evidence="2" id="KW-0732">Signal</keyword>
<protein>
    <recommendedName>
        <fullName evidence="5">Curli production assembly/transport component CsgG</fullName>
    </recommendedName>
</protein>
<proteinExistence type="predicted"/>
<evidence type="ECO:0000256" key="1">
    <source>
        <dbReference type="SAM" id="Coils"/>
    </source>
</evidence>
<organism evidence="3 4">
    <name type="scientific">Stutzerimonas xanthomarina</name>
    <dbReference type="NCBI Taxonomy" id="271420"/>
    <lineage>
        <taxon>Bacteria</taxon>
        <taxon>Pseudomonadati</taxon>
        <taxon>Pseudomonadota</taxon>
        <taxon>Gammaproteobacteria</taxon>
        <taxon>Pseudomonadales</taxon>
        <taxon>Pseudomonadaceae</taxon>
        <taxon>Stutzerimonas</taxon>
    </lineage>
</organism>